<dbReference type="SUPFAM" id="SSF48452">
    <property type="entry name" value="TPR-like"/>
    <property type="match status" value="1"/>
</dbReference>
<evidence type="ECO:0000256" key="1">
    <source>
        <dbReference type="PROSITE-ProRule" id="PRU00339"/>
    </source>
</evidence>
<keyword evidence="3" id="KW-1185">Reference proteome</keyword>
<dbReference type="InterPro" id="IPR011990">
    <property type="entry name" value="TPR-like_helical_dom_sf"/>
</dbReference>
<dbReference type="InterPro" id="IPR019734">
    <property type="entry name" value="TPR_rpt"/>
</dbReference>
<dbReference type="PROSITE" id="PS50005">
    <property type="entry name" value="TPR"/>
    <property type="match status" value="1"/>
</dbReference>
<accession>A0ABY5TQB0</accession>
<dbReference type="Proteomes" id="UP001059934">
    <property type="component" value="Chromosome"/>
</dbReference>
<organism evidence="2 3">
    <name type="scientific">SAR92 clade bacterium H455</name>
    <dbReference type="NCBI Taxonomy" id="2974818"/>
    <lineage>
        <taxon>Bacteria</taxon>
        <taxon>Pseudomonadati</taxon>
        <taxon>Pseudomonadota</taxon>
        <taxon>Gammaproteobacteria</taxon>
        <taxon>Cellvibrionales</taxon>
        <taxon>Porticoccaceae</taxon>
        <taxon>SAR92 clade</taxon>
    </lineage>
</organism>
<dbReference type="Gene3D" id="1.25.40.10">
    <property type="entry name" value="Tetratricopeptide repeat domain"/>
    <property type="match status" value="1"/>
</dbReference>
<feature type="repeat" description="TPR" evidence="1">
    <location>
        <begin position="66"/>
        <end position="99"/>
    </location>
</feature>
<sequence length="413" mass="46531">MKDNAKAFAIRQLSLAAMVIMVSILAGLASAQSDIPSFKQSDPVSDYLDAIDVAEAELSAYSLELSDLYLGLGKSHLSNQEYDRARRAFQRGMQIERVNFGLNSLTQTPYLMSIADTESFLGNWDESQKALENLYLINIEAYGAQDVRMLPILEELLDWYLGTYSDRSTNGGYQNLVISEKLGTRMQSILNQTDNRSNPEAPQMYRKLSHLHYSIASHIKKYGEPSETGFTFNAASTTKAANSTSHMHYRRGKLALQKVVEVLELQEDTPVRDQANAIAELGDWYLVFGQRASANQSYKLAYDFLGQSEQPEQLQEALFGQARLIEFTDISNTARQETLEGGTMEISMAITTNGTPRNIEIINPPEDLDKNVRRTIFKDIRAQRYRPKLVEGEPIGTTIQFSYEINQTVETRD</sequence>
<evidence type="ECO:0000313" key="2">
    <source>
        <dbReference type="EMBL" id="UVW36009.1"/>
    </source>
</evidence>
<name>A0ABY5TQB0_9GAMM</name>
<proteinExistence type="predicted"/>
<keyword evidence="1" id="KW-0802">TPR repeat</keyword>
<protein>
    <submittedName>
        <fullName evidence="2">Energy transducer TonB</fullName>
    </submittedName>
</protein>
<dbReference type="EMBL" id="CP103416">
    <property type="protein sequence ID" value="UVW36009.1"/>
    <property type="molecule type" value="Genomic_DNA"/>
</dbReference>
<reference evidence="2" key="1">
    <citation type="submission" date="2022-08" db="EMBL/GenBank/DDBJ databases">
        <title>Catabolic pathway analysis in culturable SAR92 clade bacteria reveals their overlooked roles in DMSP degradation in coastal seas.</title>
        <authorList>
            <person name="He X."/>
            <person name="Zhang X."/>
            <person name="Zhang Y."/>
        </authorList>
    </citation>
    <scope>NUCLEOTIDE SEQUENCE</scope>
    <source>
        <strain evidence="2">H455</strain>
    </source>
</reference>
<evidence type="ECO:0000313" key="3">
    <source>
        <dbReference type="Proteomes" id="UP001059934"/>
    </source>
</evidence>
<gene>
    <name evidence="2" type="ORF">NYF23_05210</name>
</gene>